<dbReference type="OrthoDB" id="126778at2759"/>
<sequence>MKGVPLSTYVQDNTVADEWRFMLPWCDHVRSYVGYCDGESSDAPGQSYYGLKIYSPRRASIIQSHQEADLDIKTKRFHLREALKLLSVVSLVDQDTWKKLLMHSGVVATVKIAVPEHLDGQFPARFLLELPYGKRTPADDYDSFMKGRFVQDTGPEDVLRGDLVFFCELEQHAKSSNKYNATLRKIISIWREKQQVGDIPDEIEIPLTIQANVYIGRNVVTYTQNVLKAVRHLREQRWPRNVNTKGLPRVTFVLESIGADLRPIPIRSDTTSLVENLARDGIICSGLSFRQELGNALAAPVKRGAARKSVGRLLTSLFGGVPNAEHTNAGKYMTGPRANSSNQLNLNSVHFHCEPFRSWFFERACSAAVINQTTSHVSVAMEMRDENAALYTWRWQWVCYGFFSERACRLSRLQRLTLQRICLSRGDVEAMRAVMLAECPEEILLGLSHQEQQHKRHDFSIKEKTSLRLQPMNTSEDLGSNSSFTVSKEIRGVKVLGNSAENGWIDVLVPGLGKCQTRRSSLVSNDTPVNTTGVSSLVLIFEEDPDDDVLCQFLGLIGSSLQSLTIQVSSFRTVMLERITVNCPRLREIAVCTPAVEVRFQVRDDRLQNPITVHPVVPSSFEDVTELVTFFCAKTFPLVRAVRRLRVHIRRNYDNGTMATSFEKFYGILLFLLQNNRTLEYLDVMSARNVISKICLLSKMSCQRNRSLAFSVLWHHKNGVANGLGALVVSLSWIGVPSD</sequence>
<proteinExistence type="predicted"/>
<accession>A0A2P4Y9G3</accession>
<reference evidence="1 2" key="1">
    <citation type="journal article" date="2017" name="Genome Biol. Evol.">
        <title>Phytophthora megakarya and P. palmivora, closely related causal agents of cacao black pod rot, underwent increases in genome sizes and gene numbers by different mechanisms.</title>
        <authorList>
            <person name="Ali S.S."/>
            <person name="Shao J."/>
            <person name="Lary D.J."/>
            <person name="Kronmiller B."/>
            <person name="Shen D."/>
            <person name="Strem M.D."/>
            <person name="Amoako-Attah I."/>
            <person name="Akrofi A.Y."/>
            <person name="Begoude B.A."/>
            <person name="Ten Hoopen G.M."/>
            <person name="Coulibaly K."/>
            <person name="Kebe B.I."/>
            <person name="Melnick R.L."/>
            <person name="Guiltinan M.J."/>
            <person name="Tyler B.M."/>
            <person name="Meinhardt L.W."/>
            <person name="Bailey B.A."/>
        </authorList>
    </citation>
    <scope>NUCLEOTIDE SEQUENCE [LARGE SCALE GENOMIC DNA]</scope>
    <source>
        <strain evidence="2">sbr112.9</strain>
    </source>
</reference>
<protein>
    <submittedName>
        <fullName evidence="1">Uncharacterized protein</fullName>
    </submittedName>
</protein>
<keyword evidence="2" id="KW-1185">Reference proteome</keyword>
<comment type="caution">
    <text evidence="1">The sequence shown here is derived from an EMBL/GenBank/DDBJ whole genome shotgun (WGS) entry which is preliminary data.</text>
</comment>
<evidence type="ECO:0000313" key="1">
    <source>
        <dbReference type="EMBL" id="POM74450.1"/>
    </source>
</evidence>
<organism evidence="1 2">
    <name type="scientific">Phytophthora palmivora</name>
    <dbReference type="NCBI Taxonomy" id="4796"/>
    <lineage>
        <taxon>Eukaryota</taxon>
        <taxon>Sar</taxon>
        <taxon>Stramenopiles</taxon>
        <taxon>Oomycota</taxon>
        <taxon>Peronosporomycetes</taxon>
        <taxon>Peronosporales</taxon>
        <taxon>Peronosporaceae</taxon>
        <taxon>Phytophthora</taxon>
    </lineage>
</organism>
<gene>
    <name evidence="1" type="ORF">PHPALM_8589</name>
</gene>
<dbReference type="EMBL" id="NCKW01004867">
    <property type="protein sequence ID" value="POM74450.1"/>
    <property type="molecule type" value="Genomic_DNA"/>
</dbReference>
<dbReference type="AlphaFoldDB" id="A0A2P4Y9G3"/>
<dbReference type="Proteomes" id="UP000237271">
    <property type="component" value="Unassembled WGS sequence"/>
</dbReference>
<name>A0A2P4Y9G3_9STRA</name>
<evidence type="ECO:0000313" key="2">
    <source>
        <dbReference type="Proteomes" id="UP000237271"/>
    </source>
</evidence>